<gene>
    <name evidence="12" type="ORF">Salat_1956800</name>
</gene>
<keyword evidence="2" id="KW-0479">Metal-binding</keyword>
<feature type="compositionally biased region" description="Polar residues" evidence="10">
    <location>
        <begin position="22"/>
        <end position="37"/>
    </location>
</feature>
<comment type="caution">
    <text evidence="12">The sequence shown here is derived from an EMBL/GenBank/DDBJ whole genome shotgun (WGS) entry which is preliminary data.</text>
</comment>
<dbReference type="InterPro" id="IPR009057">
    <property type="entry name" value="Homeodomain-like_sf"/>
</dbReference>
<dbReference type="NCBIfam" id="TIGR01565">
    <property type="entry name" value="homeo_ZF_HD"/>
    <property type="match status" value="1"/>
</dbReference>
<dbReference type="GO" id="GO:0050793">
    <property type="term" value="P:regulation of developmental process"/>
    <property type="evidence" value="ECO:0007669"/>
    <property type="project" value="TreeGrafter"/>
</dbReference>
<dbReference type="PANTHER" id="PTHR31948">
    <property type="entry name" value="ZINC-FINGER HOMEODOMAIN PROTEIN 2"/>
    <property type="match status" value="1"/>
</dbReference>
<feature type="compositionally biased region" description="Polar residues" evidence="10">
    <location>
        <begin position="1"/>
        <end position="11"/>
    </location>
</feature>
<proteinExistence type="predicted"/>
<evidence type="ECO:0000256" key="1">
    <source>
        <dbReference type="ARBA" id="ARBA00004123"/>
    </source>
</evidence>
<evidence type="ECO:0000256" key="8">
    <source>
        <dbReference type="ARBA" id="ARBA00023163"/>
    </source>
</evidence>
<feature type="compositionally biased region" description="Basic and acidic residues" evidence="10">
    <location>
        <begin position="270"/>
        <end position="284"/>
    </location>
</feature>
<dbReference type="GO" id="GO:0005634">
    <property type="term" value="C:nucleus"/>
    <property type="evidence" value="ECO:0007669"/>
    <property type="project" value="UniProtKB-SubCell"/>
</dbReference>
<dbReference type="FunFam" id="1.10.10.60:FF:000257">
    <property type="entry name" value="Zinc-finger homeodomain protein 2"/>
    <property type="match status" value="1"/>
</dbReference>
<keyword evidence="13" id="KW-1185">Reference proteome</keyword>
<evidence type="ECO:0000259" key="11">
    <source>
        <dbReference type="PROSITE" id="PS51523"/>
    </source>
</evidence>
<comment type="subcellular location">
    <subcellularLocation>
        <location evidence="1">Nucleus</location>
    </subcellularLocation>
</comment>
<keyword evidence="8" id="KW-0804">Transcription</keyword>
<name>A0AAE2CJ01_9LAMI</name>
<dbReference type="NCBIfam" id="TIGR01566">
    <property type="entry name" value="ZF_HD_prot_N"/>
    <property type="match status" value="1"/>
</dbReference>
<feature type="compositionally biased region" description="Polar residues" evidence="10">
    <location>
        <begin position="285"/>
        <end position="306"/>
    </location>
</feature>
<evidence type="ECO:0000256" key="5">
    <source>
        <dbReference type="ARBA" id="ARBA00023015"/>
    </source>
</evidence>
<dbReference type="PANTHER" id="PTHR31948:SF72">
    <property type="entry name" value="ZINC-FINGER HOMEODOMAIN PROTEIN 10"/>
    <property type="match status" value="1"/>
</dbReference>
<dbReference type="AlphaFoldDB" id="A0AAE2CJ01"/>
<reference evidence="12" key="1">
    <citation type="submission" date="2020-06" db="EMBL/GenBank/DDBJ databases">
        <authorList>
            <person name="Li T."/>
            <person name="Hu X."/>
            <person name="Zhang T."/>
            <person name="Song X."/>
            <person name="Zhang H."/>
            <person name="Dai N."/>
            <person name="Sheng W."/>
            <person name="Hou X."/>
            <person name="Wei L."/>
        </authorList>
    </citation>
    <scope>NUCLEOTIDE SEQUENCE</scope>
    <source>
        <strain evidence="12">3651</strain>
        <tissue evidence="12">Leaf</tissue>
    </source>
</reference>
<dbReference type="Pfam" id="PF04770">
    <property type="entry name" value="ZF-HD_dimer"/>
    <property type="match status" value="1"/>
</dbReference>
<keyword evidence="4" id="KW-0862">Zinc</keyword>
<evidence type="ECO:0000256" key="6">
    <source>
        <dbReference type="ARBA" id="ARBA00023125"/>
    </source>
</evidence>
<reference evidence="12" key="2">
    <citation type="journal article" date="2024" name="Plant">
        <title>Genomic evolution and insights into agronomic trait innovations of Sesamum species.</title>
        <authorList>
            <person name="Miao H."/>
            <person name="Wang L."/>
            <person name="Qu L."/>
            <person name="Liu H."/>
            <person name="Sun Y."/>
            <person name="Le M."/>
            <person name="Wang Q."/>
            <person name="Wei S."/>
            <person name="Zheng Y."/>
            <person name="Lin W."/>
            <person name="Duan Y."/>
            <person name="Cao H."/>
            <person name="Xiong S."/>
            <person name="Wang X."/>
            <person name="Wei L."/>
            <person name="Li C."/>
            <person name="Ma Q."/>
            <person name="Ju M."/>
            <person name="Zhao R."/>
            <person name="Li G."/>
            <person name="Mu C."/>
            <person name="Tian Q."/>
            <person name="Mei H."/>
            <person name="Zhang T."/>
            <person name="Gao T."/>
            <person name="Zhang H."/>
        </authorList>
    </citation>
    <scope>NUCLEOTIDE SEQUENCE</scope>
    <source>
        <strain evidence="12">3651</strain>
    </source>
</reference>
<dbReference type="EMBL" id="JACGWO010000007">
    <property type="protein sequence ID" value="KAK4423739.1"/>
    <property type="molecule type" value="Genomic_DNA"/>
</dbReference>
<dbReference type="Gene3D" id="1.10.10.60">
    <property type="entry name" value="Homeodomain-like"/>
    <property type="match status" value="1"/>
</dbReference>
<dbReference type="GO" id="GO:0003700">
    <property type="term" value="F:DNA-binding transcription factor activity"/>
    <property type="evidence" value="ECO:0007669"/>
    <property type="project" value="TreeGrafter"/>
</dbReference>
<keyword evidence="6 12" id="KW-0238">DNA-binding</keyword>
<keyword evidence="9" id="KW-0539">Nucleus</keyword>
<keyword evidence="7 12" id="KW-0371">Homeobox</keyword>
<keyword evidence="3 12" id="KW-0863">Zinc-finger</keyword>
<dbReference type="Proteomes" id="UP001293254">
    <property type="component" value="Unassembled WGS sequence"/>
</dbReference>
<evidence type="ECO:0000313" key="13">
    <source>
        <dbReference type="Proteomes" id="UP001293254"/>
    </source>
</evidence>
<dbReference type="InterPro" id="IPR006456">
    <property type="entry name" value="ZF_HD_homeobox_Cys/His_dimer"/>
</dbReference>
<evidence type="ECO:0000256" key="4">
    <source>
        <dbReference type="ARBA" id="ARBA00022833"/>
    </source>
</evidence>
<organism evidence="12 13">
    <name type="scientific">Sesamum alatum</name>
    <dbReference type="NCBI Taxonomy" id="300844"/>
    <lineage>
        <taxon>Eukaryota</taxon>
        <taxon>Viridiplantae</taxon>
        <taxon>Streptophyta</taxon>
        <taxon>Embryophyta</taxon>
        <taxon>Tracheophyta</taxon>
        <taxon>Spermatophyta</taxon>
        <taxon>Magnoliopsida</taxon>
        <taxon>eudicotyledons</taxon>
        <taxon>Gunneridae</taxon>
        <taxon>Pentapetalae</taxon>
        <taxon>asterids</taxon>
        <taxon>lamiids</taxon>
        <taxon>Lamiales</taxon>
        <taxon>Pedaliaceae</taxon>
        <taxon>Sesamum</taxon>
    </lineage>
</organism>
<evidence type="ECO:0000256" key="7">
    <source>
        <dbReference type="ARBA" id="ARBA00023155"/>
    </source>
</evidence>
<accession>A0AAE2CJ01</accession>
<dbReference type="GO" id="GO:0000976">
    <property type="term" value="F:transcription cis-regulatory region binding"/>
    <property type="evidence" value="ECO:0007669"/>
    <property type="project" value="TreeGrafter"/>
</dbReference>
<evidence type="ECO:0000256" key="3">
    <source>
        <dbReference type="ARBA" id="ARBA00022771"/>
    </source>
</evidence>
<feature type="region of interest" description="Disordered" evidence="10">
    <location>
        <begin position="1"/>
        <end position="43"/>
    </location>
</feature>
<dbReference type="SUPFAM" id="SSF46689">
    <property type="entry name" value="Homeodomain-like"/>
    <property type="match status" value="1"/>
</dbReference>
<evidence type="ECO:0000256" key="2">
    <source>
        <dbReference type="ARBA" id="ARBA00022723"/>
    </source>
</evidence>
<evidence type="ECO:0000313" key="12">
    <source>
        <dbReference type="EMBL" id="KAK4423739.1"/>
    </source>
</evidence>
<protein>
    <submittedName>
        <fullName evidence="12">Zinc-finger homeodomain protein 9</fullName>
    </submittedName>
</protein>
<dbReference type="GO" id="GO:0008270">
    <property type="term" value="F:zinc ion binding"/>
    <property type="evidence" value="ECO:0007669"/>
    <property type="project" value="UniProtKB-KW"/>
</dbReference>
<evidence type="ECO:0000256" key="10">
    <source>
        <dbReference type="SAM" id="MobiDB-lite"/>
    </source>
</evidence>
<sequence>MDLDLTPTSTKSPDDTEIDTPPHTNHPINSLSFTNGEIKNHRHPPPPPVVVVTYKECMKNHAASLGGHAVDGCGEFMPSPSATATDPTSLKCAACGCHRNFHRREPDSPTTAITPPFLDFRHPPLCKRFSLSPSPPPPPQPPQAPLSYGAHLLFGLSTAVAGEEHHQAPVTPTAENPVGRKRFRTKFSQEQKEKMHSFSEKLGWKMQKSDDAAVREFCHEIGVPKGVLKVWMHNNKNTFGKKDTNGGGITTNGKVISFENSGGADGGCRNSEERKTENGSRHFQNENSNGVHQFHGSNNEPSSSSP</sequence>
<feature type="domain" description="ZF-HD dimerization-type" evidence="11">
    <location>
        <begin position="54"/>
        <end position="105"/>
    </location>
</feature>
<evidence type="ECO:0000256" key="9">
    <source>
        <dbReference type="ARBA" id="ARBA00023242"/>
    </source>
</evidence>
<keyword evidence="5" id="KW-0805">Transcription regulation</keyword>
<dbReference type="PROSITE" id="PS51523">
    <property type="entry name" value="ZF_HD_DIMER"/>
    <property type="match status" value="1"/>
</dbReference>
<feature type="region of interest" description="Disordered" evidence="10">
    <location>
        <begin position="252"/>
        <end position="306"/>
    </location>
</feature>
<dbReference type="InterPro" id="IPR006455">
    <property type="entry name" value="Homeodomain_ZF_HD"/>
</dbReference>